<reference evidence="3 4" key="1">
    <citation type="journal article" date="2010" name="PLoS Biol.">
        <title>Multi-platform next-generation sequencing of the domestic turkey (Meleagris gallopavo): genome assembly and analysis.</title>
        <authorList>
            <person name="Dalloul R.A."/>
            <person name="Long J.A."/>
            <person name="Zimin A.V."/>
            <person name="Aslam L."/>
            <person name="Beal K."/>
            <person name="Blomberg L.A."/>
            <person name="Bouffard P."/>
            <person name="Burt D.W."/>
            <person name="Crasta O."/>
            <person name="Crooijmans R.P."/>
            <person name="Cooper K."/>
            <person name="Coulombe R.A."/>
            <person name="De S."/>
            <person name="Delany M.E."/>
            <person name="Dodgson J.B."/>
            <person name="Dong J.J."/>
            <person name="Evans C."/>
            <person name="Frederickson K.M."/>
            <person name="Flicek P."/>
            <person name="Florea L."/>
            <person name="Folkerts O."/>
            <person name="Groenen M.A."/>
            <person name="Harkins T.T."/>
            <person name="Herrero J."/>
            <person name="Hoffmann S."/>
            <person name="Megens H.J."/>
            <person name="Jiang A."/>
            <person name="de Jong P."/>
            <person name="Kaiser P."/>
            <person name="Kim H."/>
            <person name="Kim K.W."/>
            <person name="Kim S."/>
            <person name="Langenberger D."/>
            <person name="Lee M.K."/>
            <person name="Lee T."/>
            <person name="Mane S."/>
            <person name="Marcais G."/>
            <person name="Marz M."/>
            <person name="McElroy A.P."/>
            <person name="Modise T."/>
            <person name="Nefedov M."/>
            <person name="Notredame C."/>
            <person name="Paton I.R."/>
            <person name="Payne W.S."/>
            <person name="Pertea G."/>
            <person name="Prickett D."/>
            <person name="Puiu D."/>
            <person name="Qioa D."/>
            <person name="Raineri E."/>
            <person name="Ruffier M."/>
            <person name="Salzberg S.L."/>
            <person name="Schatz M.C."/>
            <person name="Scheuring C."/>
            <person name="Schmidt C.J."/>
            <person name="Schroeder S."/>
            <person name="Searle S.M."/>
            <person name="Smith E.J."/>
            <person name="Smith J."/>
            <person name="Sonstegard T.S."/>
            <person name="Stadler P.F."/>
            <person name="Tafer H."/>
            <person name="Tu Z.J."/>
            <person name="Van Tassell C.P."/>
            <person name="Vilella A.J."/>
            <person name="Williams K.P."/>
            <person name="Yorke J.A."/>
            <person name="Zhang L."/>
            <person name="Zhang H.B."/>
            <person name="Zhang X."/>
            <person name="Zhang Y."/>
            <person name="Reed K.M."/>
        </authorList>
    </citation>
    <scope>NUCLEOTIDE SEQUENCE [LARGE SCALE GENOMIC DNA]</scope>
</reference>
<name>A0A803YD46_MELGA</name>
<evidence type="ECO:0000259" key="2">
    <source>
        <dbReference type="Pfam" id="PF13904"/>
    </source>
</evidence>
<dbReference type="PANTHER" id="PTHR23247:SF2">
    <property type="entry name" value="COILED-COIL DOMAIN-CONTAINING PROTEIN 34"/>
    <property type="match status" value="1"/>
</dbReference>
<gene>
    <name evidence="3" type="primary">CCDC34</name>
</gene>
<protein>
    <submittedName>
        <fullName evidence="3">Coiled-coil domain containing 34</fullName>
    </submittedName>
</protein>
<dbReference type="InterPro" id="IPR045323">
    <property type="entry name" value="CCDC34"/>
</dbReference>
<dbReference type="Pfam" id="PF13904">
    <property type="entry name" value="CCDC34"/>
    <property type="match status" value="1"/>
</dbReference>
<organism evidence="3 4">
    <name type="scientific">Meleagris gallopavo</name>
    <name type="common">Wild turkey</name>
    <dbReference type="NCBI Taxonomy" id="9103"/>
    <lineage>
        <taxon>Eukaryota</taxon>
        <taxon>Metazoa</taxon>
        <taxon>Chordata</taxon>
        <taxon>Craniata</taxon>
        <taxon>Vertebrata</taxon>
        <taxon>Euteleostomi</taxon>
        <taxon>Archelosauria</taxon>
        <taxon>Archosauria</taxon>
        <taxon>Dinosauria</taxon>
        <taxon>Saurischia</taxon>
        <taxon>Theropoda</taxon>
        <taxon>Coelurosauria</taxon>
        <taxon>Aves</taxon>
        <taxon>Neognathae</taxon>
        <taxon>Galloanserae</taxon>
        <taxon>Galliformes</taxon>
        <taxon>Phasianidae</taxon>
        <taxon>Meleagridinae</taxon>
        <taxon>Meleagris</taxon>
    </lineage>
</organism>
<evidence type="ECO:0000313" key="3">
    <source>
        <dbReference type="Ensembl" id="ENSMGAP00000029693.1"/>
    </source>
</evidence>
<accession>A0A803YD46</accession>
<dbReference type="PANTHER" id="PTHR23247">
    <property type="entry name" value="NY-REN-41 ANTIGEN L15 -RELATED"/>
    <property type="match status" value="1"/>
</dbReference>
<feature type="domain" description="Coiled-coil" evidence="2">
    <location>
        <begin position="16"/>
        <end position="82"/>
    </location>
</feature>
<dbReference type="OrthoDB" id="5981665at2759"/>
<reference evidence="3" key="3">
    <citation type="submission" date="2025-09" db="UniProtKB">
        <authorList>
            <consortium name="Ensembl"/>
        </authorList>
    </citation>
    <scope>IDENTIFICATION</scope>
</reference>
<dbReference type="Bgee" id="ENSMGAG00000001764">
    <property type="expression patterns" value="Expressed in proventriculus and 18 other cell types or tissues"/>
</dbReference>
<reference evidence="3" key="2">
    <citation type="submission" date="2025-08" db="UniProtKB">
        <authorList>
            <consortium name="Ensembl"/>
        </authorList>
    </citation>
    <scope>IDENTIFICATION</scope>
</reference>
<dbReference type="AlphaFoldDB" id="A0A803YD46"/>
<keyword evidence="4" id="KW-1185">Reference proteome</keyword>
<dbReference type="Ensembl" id="ENSMGAT00000024560.1">
    <property type="protein sequence ID" value="ENSMGAP00000029693.1"/>
    <property type="gene ID" value="ENSMGAG00000001764.2"/>
</dbReference>
<proteinExistence type="predicted"/>
<feature type="compositionally biased region" description="Polar residues" evidence="1">
    <location>
        <begin position="60"/>
        <end position="70"/>
    </location>
</feature>
<dbReference type="InterPro" id="IPR025259">
    <property type="entry name" value="CCDC34/181"/>
</dbReference>
<evidence type="ECO:0000313" key="4">
    <source>
        <dbReference type="Proteomes" id="UP000001645"/>
    </source>
</evidence>
<dbReference type="Proteomes" id="UP000001645">
    <property type="component" value="Chromosome 5"/>
</dbReference>
<sequence>KHTDILCRHLTLFYFQEKEKERQAELQEKKERAEKIFNEWLRHARNKPRPVLNGYGFPQGKSTGRPNGNSYPAPAYCNPIPWKPVHIPPPKEESALTMKNSGITFSPPIFLWKGLSCLQIKHAV</sequence>
<dbReference type="GeneTree" id="ENSGT00730000111271"/>
<evidence type="ECO:0000256" key="1">
    <source>
        <dbReference type="SAM" id="MobiDB-lite"/>
    </source>
</evidence>
<feature type="region of interest" description="Disordered" evidence="1">
    <location>
        <begin position="51"/>
        <end position="70"/>
    </location>
</feature>